<accession>A0ABU7V1P2</accession>
<feature type="transmembrane region" description="Helical" evidence="12">
    <location>
        <begin position="190"/>
        <end position="213"/>
    </location>
</feature>
<feature type="binding site" evidence="12">
    <location>
        <position position="142"/>
    </location>
    <ligand>
        <name>Zn(2+)</name>
        <dbReference type="ChEBI" id="CHEBI:29105"/>
        <note>catalytic</note>
    </ligand>
</feature>
<keyword evidence="9 12" id="KW-1133">Transmembrane helix</keyword>
<keyword evidence="8 12" id="KW-0862">Zinc</keyword>
<dbReference type="CDD" id="cd07335">
    <property type="entry name" value="M48B_HtpX_like"/>
    <property type="match status" value="1"/>
</dbReference>
<feature type="transmembrane region" description="Helical" evidence="12">
    <location>
        <begin position="5"/>
        <end position="26"/>
    </location>
</feature>
<dbReference type="InterPro" id="IPR001915">
    <property type="entry name" value="Peptidase_M48"/>
</dbReference>
<feature type="transmembrane region" description="Helical" evidence="12">
    <location>
        <begin position="38"/>
        <end position="56"/>
    </location>
</feature>
<feature type="domain" description="Peptidase M48" evidence="13">
    <location>
        <begin position="77"/>
        <end position="286"/>
    </location>
</feature>
<dbReference type="Proteomes" id="UP001356170">
    <property type="component" value="Unassembled WGS sequence"/>
</dbReference>
<comment type="cofactor">
    <cofactor evidence="12">
        <name>Zn(2+)</name>
        <dbReference type="ChEBI" id="CHEBI:29105"/>
    </cofactor>
    <text evidence="12">Binds 1 zinc ion per subunit.</text>
</comment>
<feature type="binding site" evidence="12">
    <location>
        <position position="146"/>
    </location>
    <ligand>
        <name>Zn(2+)</name>
        <dbReference type="ChEBI" id="CHEBI:29105"/>
        <note>catalytic</note>
    </ligand>
</feature>
<evidence type="ECO:0000259" key="13">
    <source>
        <dbReference type="Pfam" id="PF01435"/>
    </source>
</evidence>
<keyword evidence="7 12" id="KW-0378">Hydrolase</keyword>
<dbReference type="RefSeq" id="WP_331688871.1">
    <property type="nucleotide sequence ID" value="NZ_JAZHBN010000001.1"/>
</dbReference>
<dbReference type="Pfam" id="PF01435">
    <property type="entry name" value="Peptidase_M48"/>
    <property type="match status" value="1"/>
</dbReference>
<dbReference type="GO" id="GO:0006508">
    <property type="term" value="P:proteolysis"/>
    <property type="evidence" value="ECO:0007669"/>
    <property type="project" value="UniProtKB-KW"/>
</dbReference>
<evidence type="ECO:0000256" key="2">
    <source>
        <dbReference type="ARBA" id="ARBA00009779"/>
    </source>
</evidence>
<gene>
    <name evidence="12 14" type="primary">htpX</name>
    <name evidence="14" type="ORF">V3390_08485</name>
</gene>
<evidence type="ECO:0000256" key="3">
    <source>
        <dbReference type="ARBA" id="ARBA00022475"/>
    </source>
</evidence>
<keyword evidence="11 12" id="KW-0472">Membrane</keyword>
<keyword evidence="5 12" id="KW-0812">Transmembrane</keyword>
<name>A0ABU7V1P2_9GAMM</name>
<evidence type="ECO:0000256" key="11">
    <source>
        <dbReference type="ARBA" id="ARBA00023136"/>
    </source>
</evidence>
<dbReference type="GO" id="GO:0008233">
    <property type="term" value="F:peptidase activity"/>
    <property type="evidence" value="ECO:0007669"/>
    <property type="project" value="UniProtKB-KW"/>
</dbReference>
<evidence type="ECO:0000313" key="14">
    <source>
        <dbReference type="EMBL" id="MEF2156260.1"/>
    </source>
</evidence>
<dbReference type="InterPro" id="IPR022919">
    <property type="entry name" value="Pept_M48_protease_HtpX"/>
</dbReference>
<keyword evidence="10 12" id="KW-0482">Metalloprotease</keyword>
<keyword evidence="6 12" id="KW-0479">Metal-binding</keyword>
<dbReference type="EMBL" id="JAZHBO010000002">
    <property type="protein sequence ID" value="MEF2156260.1"/>
    <property type="molecule type" value="Genomic_DNA"/>
</dbReference>
<reference evidence="14 15" key="1">
    <citation type="submission" date="2024-01" db="EMBL/GenBank/DDBJ databases">
        <title>Novel species of the genus Luteimonas isolated from rivers.</title>
        <authorList>
            <person name="Lu H."/>
        </authorList>
    </citation>
    <scope>NUCLEOTIDE SEQUENCE [LARGE SCALE GENOMIC DNA]</scope>
    <source>
        <strain evidence="14 15">FXH3W</strain>
    </source>
</reference>
<feature type="active site" evidence="12">
    <location>
        <position position="143"/>
    </location>
</feature>
<evidence type="ECO:0000256" key="7">
    <source>
        <dbReference type="ARBA" id="ARBA00022801"/>
    </source>
</evidence>
<evidence type="ECO:0000256" key="12">
    <source>
        <dbReference type="HAMAP-Rule" id="MF_00188"/>
    </source>
</evidence>
<dbReference type="InterPro" id="IPR050083">
    <property type="entry name" value="HtpX_protease"/>
</dbReference>
<proteinExistence type="inferred from homology"/>
<evidence type="ECO:0000256" key="1">
    <source>
        <dbReference type="ARBA" id="ARBA00004651"/>
    </source>
</evidence>
<keyword evidence="3 12" id="KW-1003">Cell membrane</keyword>
<sequence length="289" mass="31494">MLKRIFFFILTNVAVLAMISIVLFVLRTFFGIQVPTNGMLFALIYGMGGSFISLWMSKWIALRGVGGRVIEQPANESERWLVDVIARQAQTAGIKMPQVAIYDSPDVNAFATGPSRNNSLVAVSTGLLQSMTADEAEAVLGHEVSHVANGDMVTMALIQGVLNAFVIMLSRVVANLVAGGRDGENSGGMMYFAVVMVLQIVFGLLASLVQMWFSRHREFRADIGGARLAGREKMIAALQRLKSRHEPDEMPKAIAAFAINGRYTGGFSELFMTHPPLEKRIAALQASVQ</sequence>
<dbReference type="HAMAP" id="MF_00188">
    <property type="entry name" value="Pept_M48_protease_HtpX"/>
    <property type="match status" value="1"/>
</dbReference>
<dbReference type="NCBIfam" id="NF003965">
    <property type="entry name" value="PRK05457.1"/>
    <property type="match status" value="1"/>
</dbReference>
<feature type="binding site" evidence="12">
    <location>
        <position position="218"/>
    </location>
    <ligand>
        <name>Zn(2+)</name>
        <dbReference type="ChEBI" id="CHEBI:29105"/>
        <note>catalytic</note>
    </ligand>
</feature>
<evidence type="ECO:0000256" key="8">
    <source>
        <dbReference type="ARBA" id="ARBA00022833"/>
    </source>
</evidence>
<evidence type="ECO:0000256" key="9">
    <source>
        <dbReference type="ARBA" id="ARBA00022989"/>
    </source>
</evidence>
<evidence type="ECO:0000256" key="10">
    <source>
        <dbReference type="ARBA" id="ARBA00023049"/>
    </source>
</evidence>
<protein>
    <recommendedName>
        <fullName evidence="12">Protease HtpX</fullName>
        <ecNumber evidence="12">3.4.24.-</ecNumber>
    </recommendedName>
    <alternativeName>
        <fullName evidence="12">Heat shock protein HtpX</fullName>
    </alternativeName>
</protein>
<dbReference type="PANTHER" id="PTHR43221:SF1">
    <property type="entry name" value="PROTEASE HTPX"/>
    <property type="match status" value="1"/>
</dbReference>
<feature type="transmembrane region" description="Helical" evidence="12">
    <location>
        <begin position="156"/>
        <end position="178"/>
    </location>
</feature>
<evidence type="ECO:0000256" key="6">
    <source>
        <dbReference type="ARBA" id="ARBA00022723"/>
    </source>
</evidence>
<organism evidence="14 15">
    <name type="scientific">Aquilutibacter rugosus</name>
    <dbReference type="NCBI Taxonomy" id="3115820"/>
    <lineage>
        <taxon>Bacteria</taxon>
        <taxon>Pseudomonadati</taxon>
        <taxon>Pseudomonadota</taxon>
        <taxon>Gammaproteobacteria</taxon>
        <taxon>Lysobacterales</taxon>
        <taxon>Lysobacteraceae</taxon>
        <taxon>Aquilutibacter</taxon>
    </lineage>
</organism>
<keyword evidence="15" id="KW-1185">Reference proteome</keyword>
<evidence type="ECO:0000313" key="15">
    <source>
        <dbReference type="Proteomes" id="UP001356170"/>
    </source>
</evidence>
<dbReference type="PANTHER" id="PTHR43221">
    <property type="entry name" value="PROTEASE HTPX"/>
    <property type="match status" value="1"/>
</dbReference>
<dbReference type="EC" id="3.4.24.-" evidence="12"/>
<keyword evidence="4 12" id="KW-0645">Protease</keyword>
<comment type="subcellular location">
    <subcellularLocation>
        <location evidence="1 12">Cell membrane</location>
        <topology evidence="1 12">Multi-pass membrane protein</topology>
    </subcellularLocation>
</comment>
<comment type="similarity">
    <text evidence="2 12">Belongs to the peptidase M48B family.</text>
</comment>
<comment type="caution">
    <text evidence="14">The sequence shown here is derived from an EMBL/GenBank/DDBJ whole genome shotgun (WGS) entry which is preliminary data.</text>
</comment>
<dbReference type="Gene3D" id="3.30.2010.10">
    <property type="entry name" value="Metalloproteases ('zincins'), catalytic domain"/>
    <property type="match status" value="1"/>
</dbReference>
<evidence type="ECO:0000256" key="4">
    <source>
        <dbReference type="ARBA" id="ARBA00022670"/>
    </source>
</evidence>
<evidence type="ECO:0000256" key="5">
    <source>
        <dbReference type="ARBA" id="ARBA00022692"/>
    </source>
</evidence>
<keyword evidence="12" id="KW-0346">Stress response</keyword>